<dbReference type="Proteomes" id="UP001500460">
    <property type="component" value="Unassembled WGS sequence"/>
</dbReference>
<feature type="compositionally biased region" description="Pro residues" evidence="1">
    <location>
        <begin position="96"/>
        <end position="108"/>
    </location>
</feature>
<evidence type="ECO:0000313" key="2">
    <source>
        <dbReference type="EMBL" id="GAA2433652.1"/>
    </source>
</evidence>
<accession>A0ABN3JPE4</accession>
<proteinExistence type="predicted"/>
<evidence type="ECO:0000256" key="1">
    <source>
        <dbReference type="SAM" id="MobiDB-lite"/>
    </source>
</evidence>
<dbReference type="EMBL" id="BAAATK010000011">
    <property type="protein sequence ID" value="GAA2433652.1"/>
    <property type="molecule type" value="Genomic_DNA"/>
</dbReference>
<reference evidence="2 3" key="1">
    <citation type="journal article" date="2019" name="Int. J. Syst. Evol. Microbiol.">
        <title>The Global Catalogue of Microorganisms (GCM) 10K type strain sequencing project: providing services to taxonomists for standard genome sequencing and annotation.</title>
        <authorList>
            <consortium name="The Broad Institute Genomics Platform"/>
            <consortium name="The Broad Institute Genome Sequencing Center for Infectious Disease"/>
            <person name="Wu L."/>
            <person name="Ma J."/>
        </authorList>
    </citation>
    <scope>NUCLEOTIDE SEQUENCE [LARGE SCALE GENOMIC DNA]</scope>
    <source>
        <strain evidence="2 3">JCM 6922</strain>
    </source>
</reference>
<sequence>MLAWPVGWCSGVRQPRPRVRRRDEEPIGEDPVLLGPGTDSPPAVPAPPFVQGRLTGGLPLGGEFVEQPVEMRAEDPGSGVGTGRTGPDSRHDSPDPCGPPPVTPGRLR</sequence>
<comment type="caution">
    <text evidence="2">The sequence shown here is derived from an EMBL/GenBank/DDBJ whole genome shotgun (WGS) entry which is preliminary data.</text>
</comment>
<gene>
    <name evidence="2" type="ORF">GCM10010421_23340</name>
</gene>
<organism evidence="2 3">
    <name type="scientific">Streptomyces glaucus</name>
    <dbReference type="NCBI Taxonomy" id="284029"/>
    <lineage>
        <taxon>Bacteria</taxon>
        <taxon>Bacillati</taxon>
        <taxon>Actinomycetota</taxon>
        <taxon>Actinomycetes</taxon>
        <taxon>Kitasatosporales</taxon>
        <taxon>Streptomycetaceae</taxon>
        <taxon>Streptomyces</taxon>
    </lineage>
</organism>
<name>A0ABN3JPE4_9ACTN</name>
<evidence type="ECO:0008006" key="4">
    <source>
        <dbReference type="Google" id="ProtNLM"/>
    </source>
</evidence>
<evidence type="ECO:0000313" key="3">
    <source>
        <dbReference type="Proteomes" id="UP001500460"/>
    </source>
</evidence>
<keyword evidence="3" id="KW-1185">Reference proteome</keyword>
<feature type="region of interest" description="Disordered" evidence="1">
    <location>
        <begin position="1"/>
        <end position="108"/>
    </location>
</feature>
<protein>
    <recommendedName>
        <fullName evidence="4">Secreted protein</fullName>
    </recommendedName>
</protein>